<evidence type="ECO:0000313" key="1">
    <source>
        <dbReference type="EMBL" id="GAG15339.1"/>
    </source>
</evidence>
<proteinExistence type="predicted"/>
<reference evidence="1" key="1">
    <citation type="journal article" date="2014" name="Front. Microbiol.">
        <title>High frequency of phylogenetically diverse reductive dehalogenase-homologous genes in deep subseafloor sedimentary metagenomes.</title>
        <authorList>
            <person name="Kawai M."/>
            <person name="Futagami T."/>
            <person name="Toyoda A."/>
            <person name="Takaki Y."/>
            <person name="Nishi S."/>
            <person name="Hori S."/>
            <person name="Arai W."/>
            <person name="Tsubouchi T."/>
            <person name="Morono Y."/>
            <person name="Uchiyama I."/>
            <person name="Ito T."/>
            <person name="Fujiyama A."/>
            <person name="Inagaki F."/>
            <person name="Takami H."/>
        </authorList>
    </citation>
    <scope>NUCLEOTIDE SEQUENCE</scope>
    <source>
        <strain evidence="1">Expedition CK06-06</strain>
    </source>
</reference>
<dbReference type="AlphaFoldDB" id="X0VB42"/>
<accession>X0VB42</accession>
<dbReference type="PANTHER" id="PTHR30510:SF2">
    <property type="entry name" value="UPF0229 PROTEIN YEAH"/>
    <property type="match status" value="1"/>
</dbReference>
<evidence type="ECO:0008006" key="2">
    <source>
        <dbReference type="Google" id="ProtNLM"/>
    </source>
</evidence>
<organism evidence="1">
    <name type="scientific">marine sediment metagenome</name>
    <dbReference type="NCBI Taxonomy" id="412755"/>
    <lineage>
        <taxon>unclassified sequences</taxon>
        <taxon>metagenomes</taxon>
        <taxon>ecological metagenomes</taxon>
    </lineage>
</organism>
<gene>
    <name evidence="1" type="ORF">S01H1_54151</name>
</gene>
<name>X0VB42_9ZZZZ</name>
<feature type="non-terminal residue" evidence="1">
    <location>
        <position position="1"/>
    </location>
</feature>
<protein>
    <recommendedName>
        <fullName evidence="2">DUF444 family protein</fullName>
    </recommendedName>
</protein>
<dbReference type="PANTHER" id="PTHR30510">
    <property type="entry name" value="UPF0229 PROTEIN YEAH"/>
    <property type="match status" value="1"/>
</dbReference>
<sequence>ALYFWIVQFLKRRYDRVEIRFIAHDYEAHELSEKEFFTIVDSGGTRVSAAYQLCSDIIQAEYPTSKWNIYVFHASDGDTWNDEKECMKLVDKITKEQGANLFGYTEINIDSYRDGSSLLLDHFKSKKKENEKILVSVVNELPDVMDAIKVFLRHSVKESP</sequence>
<dbReference type="EMBL" id="BARS01035118">
    <property type="protein sequence ID" value="GAG15339.1"/>
    <property type="molecule type" value="Genomic_DNA"/>
</dbReference>
<comment type="caution">
    <text evidence="1">The sequence shown here is derived from an EMBL/GenBank/DDBJ whole genome shotgun (WGS) entry which is preliminary data.</text>
</comment>
<dbReference type="InterPro" id="IPR006698">
    <property type="entry name" value="UPF0229"/>
</dbReference>
<dbReference type="Pfam" id="PF04285">
    <property type="entry name" value="DUF444"/>
    <property type="match status" value="1"/>
</dbReference>